<evidence type="ECO:0000256" key="7">
    <source>
        <dbReference type="SAM" id="Phobius"/>
    </source>
</evidence>
<feature type="transmembrane region" description="Helical" evidence="7">
    <location>
        <begin position="20"/>
        <end position="45"/>
    </location>
</feature>
<keyword evidence="6 7" id="KW-0472">Membrane</keyword>
<gene>
    <name evidence="8" type="ORF">AWT59_0650</name>
</gene>
<sequence length="422" mass="46240">MNILSKLYYIFRKYSKAVQLYLVIAGPGLVVMIADNDAGGITTYAATGAKYGYNLIWFLLILIPVAYYVQEMTVRLGVVTKRGHAEAIFDGFGAFWGWFSLIDLMILDWLTLVTEFVGMTSALHIFGVPAWVTVTGVVALMGMIVVNGRYWTWEKIAMLFCALNLIYIPGAFMVNPSVSEILKDGLIPNFPGGFNGELFFYLMANIGTTIAPWMLFFQQSAVVDKGMQEKDIPWGKFDTLLGAVLTVVVAIFIVIVTGTVLKGVSIDDASQAATQLMHTNHYVGAFMAIGLFDAGLLGAICISLASSWAFGEIFGWAHTLNTKIKEAPWFYASYFFTLVTAGLVVLIPGAPLVLITLFVQVIAVTLLPAALVFLILLLNDKKHMGEYSNTLSQNLIGGFIVISIVILSTLYGISVMFPDLFK</sequence>
<dbReference type="InterPro" id="IPR001046">
    <property type="entry name" value="NRAMP_fam"/>
</dbReference>
<feature type="transmembrane region" description="Helical" evidence="7">
    <location>
        <begin position="89"/>
        <end position="110"/>
    </location>
</feature>
<dbReference type="PANTHER" id="PTHR11706">
    <property type="entry name" value="SOLUTE CARRIER PROTEIN FAMILY 11 MEMBER"/>
    <property type="match status" value="1"/>
</dbReference>
<evidence type="ECO:0000313" key="8">
    <source>
        <dbReference type="EMBL" id="KXS33217.1"/>
    </source>
</evidence>
<proteinExistence type="predicted"/>
<keyword evidence="2" id="KW-0813">Transport</keyword>
<name>A0A139BW58_9PROT</name>
<evidence type="ECO:0000256" key="4">
    <source>
        <dbReference type="ARBA" id="ARBA00022847"/>
    </source>
</evidence>
<protein>
    <submittedName>
        <fullName evidence="8">Mn/Fe transporter of the NRAMP family</fullName>
    </submittedName>
</protein>
<dbReference type="PATRIC" id="fig|1796491.3.peg.709"/>
<dbReference type="PANTHER" id="PTHR11706:SF33">
    <property type="entry name" value="NATURAL RESISTANCE-ASSOCIATED MACROPHAGE PROTEIN 2"/>
    <property type="match status" value="1"/>
</dbReference>
<feature type="transmembrane region" description="Helical" evidence="7">
    <location>
        <begin position="198"/>
        <end position="217"/>
    </location>
</feature>
<evidence type="ECO:0000256" key="3">
    <source>
        <dbReference type="ARBA" id="ARBA00022692"/>
    </source>
</evidence>
<dbReference type="EMBL" id="LSLI01000009">
    <property type="protein sequence ID" value="KXS33217.1"/>
    <property type="molecule type" value="Genomic_DNA"/>
</dbReference>
<dbReference type="GO" id="GO:0015293">
    <property type="term" value="F:symporter activity"/>
    <property type="evidence" value="ECO:0007669"/>
    <property type="project" value="UniProtKB-KW"/>
</dbReference>
<reference evidence="8 9" key="2">
    <citation type="submission" date="2016-03" db="EMBL/GenBank/DDBJ databases">
        <title>New uncultured bacterium of the family Gallionellaceae from acid mine drainage: description and reconstruction of genome based on metagenomic analysis of microbial community.</title>
        <authorList>
            <person name="Kadnikov V."/>
            <person name="Ivasenko D."/>
            <person name="Beletsky A."/>
            <person name="Mardanov A."/>
            <person name="Danilova E."/>
            <person name="Pimenov N."/>
            <person name="Karnachuk O."/>
            <person name="Ravin N."/>
        </authorList>
    </citation>
    <scope>NUCLEOTIDE SEQUENCE [LARGE SCALE GENOMIC DNA]</scope>
    <source>
        <strain evidence="8">ShG14-8</strain>
    </source>
</reference>
<feature type="transmembrane region" description="Helical" evidence="7">
    <location>
        <begin position="156"/>
        <end position="178"/>
    </location>
</feature>
<dbReference type="GO" id="GO:0034755">
    <property type="term" value="P:iron ion transmembrane transport"/>
    <property type="evidence" value="ECO:0007669"/>
    <property type="project" value="TreeGrafter"/>
</dbReference>
<feature type="transmembrane region" description="Helical" evidence="7">
    <location>
        <begin position="399"/>
        <end position="417"/>
    </location>
</feature>
<feature type="transmembrane region" description="Helical" evidence="7">
    <location>
        <begin position="329"/>
        <end position="347"/>
    </location>
</feature>
<feature type="transmembrane region" description="Helical" evidence="7">
    <location>
        <begin position="237"/>
        <end position="261"/>
    </location>
</feature>
<feature type="transmembrane region" description="Helical" evidence="7">
    <location>
        <begin position="281"/>
        <end position="308"/>
    </location>
</feature>
<keyword evidence="5 7" id="KW-1133">Transmembrane helix</keyword>
<dbReference type="AlphaFoldDB" id="A0A139BW58"/>
<keyword evidence="3 7" id="KW-0812">Transmembrane</keyword>
<comment type="subcellular location">
    <subcellularLocation>
        <location evidence="1">Membrane</location>
        <topology evidence="1">Multi-pass membrane protein</topology>
    </subcellularLocation>
</comment>
<evidence type="ECO:0000313" key="9">
    <source>
        <dbReference type="Proteomes" id="UP000070578"/>
    </source>
</evidence>
<evidence type="ECO:0000256" key="2">
    <source>
        <dbReference type="ARBA" id="ARBA00022448"/>
    </source>
</evidence>
<feature type="transmembrane region" description="Helical" evidence="7">
    <location>
        <begin position="353"/>
        <end position="378"/>
    </location>
</feature>
<dbReference type="Pfam" id="PF01566">
    <property type="entry name" value="Nramp"/>
    <property type="match status" value="1"/>
</dbReference>
<evidence type="ECO:0000256" key="1">
    <source>
        <dbReference type="ARBA" id="ARBA00004141"/>
    </source>
</evidence>
<feature type="transmembrane region" description="Helical" evidence="7">
    <location>
        <begin position="122"/>
        <end position="144"/>
    </location>
</feature>
<keyword evidence="4" id="KW-0769">Symport</keyword>
<accession>A0A139BW58</accession>
<evidence type="ECO:0000256" key="5">
    <source>
        <dbReference type="ARBA" id="ARBA00022989"/>
    </source>
</evidence>
<evidence type="ECO:0000256" key="6">
    <source>
        <dbReference type="ARBA" id="ARBA00023136"/>
    </source>
</evidence>
<organism evidence="8 9">
    <name type="scientific">Candidatus Gallionella acididurans</name>
    <dbReference type="NCBI Taxonomy" id="1796491"/>
    <lineage>
        <taxon>Bacteria</taxon>
        <taxon>Pseudomonadati</taxon>
        <taxon>Pseudomonadota</taxon>
        <taxon>Betaproteobacteria</taxon>
        <taxon>Nitrosomonadales</taxon>
        <taxon>Gallionellaceae</taxon>
        <taxon>Gallionella</taxon>
    </lineage>
</organism>
<dbReference type="Proteomes" id="UP000070578">
    <property type="component" value="Unassembled WGS sequence"/>
</dbReference>
<dbReference type="GO" id="GO:0015086">
    <property type="term" value="F:cadmium ion transmembrane transporter activity"/>
    <property type="evidence" value="ECO:0007669"/>
    <property type="project" value="TreeGrafter"/>
</dbReference>
<feature type="transmembrane region" description="Helical" evidence="7">
    <location>
        <begin position="51"/>
        <end position="69"/>
    </location>
</feature>
<reference evidence="8 9" key="1">
    <citation type="submission" date="2016-02" db="EMBL/GenBank/DDBJ databases">
        <authorList>
            <person name="Wen L."/>
            <person name="He K."/>
            <person name="Yang H."/>
        </authorList>
    </citation>
    <scope>NUCLEOTIDE SEQUENCE [LARGE SCALE GENOMIC DNA]</scope>
    <source>
        <strain evidence="8">ShG14-8</strain>
    </source>
</reference>
<dbReference type="GO" id="GO:0005384">
    <property type="term" value="F:manganese ion transmembrane transporter activity"/>
    <property type="evidence" value="ECO:0007669"/>
    <property type="project" value="TreeGrafter"/>
</dbReference>
<comment type="caution">
    <text evidence="8">The sequence shown here is derived from an EMBL/GenBank/DDBJ whole genome shotgun (WGS) entry which is preliminary data.</text>
</comment>
<dbReference type="GO" id="GO:0005886">
    <property type="term" value="C:plasma membrane"/>
    <property type="evidence" value="ECO:0007669"/>
    <property type="project" value="TreeGrafter"/>
</dbReference>